<evidence type="ECO:0000313" key="3">
    <source>
        <dbReference type="Proteomes" id="UP001208570"/>
    </source>
</evidence>
<keyword evidence="3" id="KW-1185">Reference proteome</keyword>
<feature type="compositionally biased region" description="Basic and acidic residues" evidence="1">
    <location>
        <begin position="59"/>
        <end position="84"/>
    </location>
</feature>
<dbReference type="Proteomes" id="UP001208570">
    <property type="component" value="Unassembled WGS sequence"/>
</dbReference>
<sequence length="84" mass="9287">MPGSFTIICKQLQEAEGEVISWGDQPEKASKWYGIPVVTVSDNVHGKESDEPASFSLTKRGDEKERGEGGHNIKKEGAVRKWKS</sequence>
<dbReference type="EMBL" id="JAODUP010000328">
    <property type="protein sequence ID" value="KAK2152461.1"/>
    <property type="molecule type" value="Genomic_DNA"/>
</dbReference>
<comment type="caution">
    <text evidence="2">The sequence shown here is derived from an EMBL/GenBank/DDBJ whole genome shotgun (WGS) entry which is preliminary data.</text>
</comment>
<feature type="region of interest" description="Disordered" evidence="1">
    <location>
        <begin position="44"/>
        <end position="84"/>
    </location>
</feature>
<name>A0AAD9JG99_9ANNE</name>
<organism evidence="2 3">
    <name type="scientific">Paralvinella palmiformis</name>
    <dbReference type="NCBI Taxonomy" id="53620"/>
    <lineage>
        <taxon>Eukaryota</taxon>
        <taxon>Metazoa</taxon>
        <taxon>Spiralia</taxon>
        <taxon>Lophotrochozoa</taxon>
        <taxon>Annelida</taxon>
        <taxon>Polychaeta</taxon>
        <taxon>Sedentaria</taxon>
        <taxon>Canalipalpata</taxon>
        <taxon>Terebellida</taxon>
        <taxon>Terebelliformia</taxon>
        <taxon>Alvinellidae</taxon>
        <taxon>Paralvinella</taxon>
    </lineage>
</organism>
<gene>
    <name evidence="2" type="ORF">LSH36_328g03010</name>
</gene>
<proteinExistence type="predicted"/>
<reference evidence="2" key="1">
    <citation type="journal article" date="2023" name="Mol. Biol. Evol.">
        <title>Third-Generation Sequencing Reveals the Adaptive Role of the Epigenome in Three Deep-Sea Polychaetes.</title>
        <authorList>
            <person name="Perez M."/>
            <person name="Aroh O."/>
            <person name="Sun Y."/>
            <person name="Lan Y."/>
            <person name="Juniper S.K."/>
            <person name="Young C.R."/>
            <person name="Angers B."/>
            <person name="Qian P.Y."/>
        </authorList>
    </citation>
    <scope>NUCLEOTIDE SEQUENCE</scope>
    <source>
        <strain evidence="2">P08H-3</strain>
    </source>
</reference>
<accession>A0AAD9JG99</accession>
<evidence type="ECO:0000313" key="2">
    <source>
        <dbReference type="EMBL" id="KAK2152461.1"/>
    </source>
</evidence>
<protein>
    <submittedName>
        <fullName evidence="2">Uncharacterized protein</fullName>
    </submittedName>
</protein>
<evidence type="ECO:0000256" key="1">
    <source>
        <dbReference type="SAM" id="MobiDB-lite"/>
    </source>
</evidence>
<dbReference type="AlphaFoldDB" id="A0AAD9JG99"/>